<dbReference type="PANTHER" id="PTHR40465:SF1">
    <property type="entry name" value="DUF6534 DOMAIN-CONTAINING PROTEIN"/>
    <property type="match status" value="1"/>
</dbReference>
<sequence>MHVGTTYGAILVGASLAFALSGAISLQCIVYFKMYPRDGVRVKILVSTVWFLDALHSSFICASLLIYFVTFFGQKAEIGEIPWTIAFTVVVTAIQTFLVHCYFCQKILQASGRNWLITGPIVLLALGRLFAASVSTFEMVRLHNFSAFTKRYPGWVFTTGLSLSSAVDVIITGWLCYYLWAIRTRISPGSTVMIRLVDSITIYTLENGALTCFTTTASLICWLTMPKNLVFFGLHFVIGKLYANSLLASLNVRQELHEIRWKSENQSRNRYQQDLSGSSTYSQSFSHSYMSSEMDNSTPTARRHRISRVQASIDPSTQHLRRVHLRHYQPQEPTILEWQPRSTV</sequence>
<feature type="transmembrane region" description="Helical" evidence="1">
    <location>
        <begin position="231"/>
        <end position="252"/>
    </location>
</feature>
<evidence type="ECO:0000313" key="3">
    <source>
        <dbReference type="EMBL" id="KAF9449445.1"/>
    </source>
</evidence>
<dbReference type="AlphaFoldDB" id="A0A9P5XEW1"/>
<feature type="transmembrane region" description="Helical" evidence="1">
    <location>
        <begin position="6"/>
        <end position="32"/>
    </location>
</feature>
<feature type="transmembrane region" description="Helical" evidence="1">
    <location>
        <begin position="200"/>
        <end position="225"/>
    </location>
</feature>
<dbReference type="PANTHER" id="PTHR40465">
    <property type="entry name" value="CHROMOSOME 1, WHOLE GENOME SHOTGUN SEQUENCE"/>
    <property type="match status" value="1"/>
</dbReference>
<dbReference type="Pfam" id="PF20152">
    <property type="entry name" value="DUF6534"/>
    <property type="match status" value="1"/>
</dbReference>
<dbReference type="Proteomes" id="UP000807342">
    <property type="component" value="Unassembled WGS sequence"/>
</dbReference>
<feature type="transmembrane region" description="Helical" evidence="1">
    <location>
        <begin position="81"/>
        <end position="103"/>
    </location>
</feature>
<name>A0A9P5XEW1_9AGAR</name>
<protein>
    <recommendedName>
        <fullName evidence="2">DUF6534 domain-containing protein</fullName>
    </recommendedName>
</protein>
<gene>
    <name evidence="3" type="ORF">P691DRAFT_727943</name>
</gene>
<proteinExistence type="predicted"/>
<dbReference type="EMBL" id="MU151130">
    <property type="protein sequence ID" value="KAF9449445.1"/>
    <property type="molecule type" value="Genomic_DNA"/>
</dbReference>
<keyword evidence="4" id="KW-1185">Reference proteome</keyword>
<organism evidence="3 4">
    <name type="scientific">Macrolepiota fuliginosa MF-IS2</name>
    <dbReference type="NCBI Taxonomy" id="1400762"/>
    <lineage>
        <taxon>Eukaryota</taxon>
        <taxon>Fungi</taxon>
        <taxon>Dikarya</taxon>
        <taxon>Basidiomycota</taxon>
        <taxon>Agaricomycotina</taxon>
        <taxon>Agaricomycetes</taxon>
        <taxon>Agaricomycetidae</taxon>
        <taxon>Agaricales</taxon>
        <taxon>Agaricineae</taxon>
        <taxon>Agaricaceae</taxon>
        <taxon>Macrolepiota</taxon>
    </lineage>
</organism>
<keyword evidence="1" id="KW-1133">Transmembrane helix</keyword>
<reference evidence="3" key="1">
    <citation type="submission" date="2020-11" db="EMBL/GenBank/DDBJ databases">
        <authorList>
            <consortium name="DOE Joint Genome Institute"/>
            <person name="Ahrendt S."/>
            <person name="Riley R."/>
            <person name="Andreopoulos W."/>
            <person name="Labutti K."/>
            <person name="Pangilinan J."/>
            <person name="Ruiz-Duenas F.J."/>
            <person name="Barrasa J.M."/>
            <person name="Sanchez-Garcia M."/>
            <person name="Camarero S."/>
            <person name="Miyauchi S."/>
            <person name="Serrano A."/>
            <person name="Linde D."/>
            <person name="Babiker R."/>
            <person name="Drula E."/>
            <person name="Ayuso-Fernandez I."/>
            <person name="Pacheco R."/>
            <person name="Padilla G."/>
            <person name="Ferreira P."/>
            <person name="Barriuso J."/>
            <person name="Kellner H."/>
            <person name="Castanera R."/>
            <person name="Alfaro M."/>
            <person name="Ramirez L."/>
            <person name="Pisabarro A.G."/>
            <person name="Kuo A."/>
            <person name="Tritt A."/>
            <person name="Lipzen A."/>
            <person name="He G."/>
            <person name="Yan M."/>
            <person name="Ng V."/>
            <person name="Cullen D."/>
            <person name="Martin F."/>
            <person name="Rosso M.-N."/>
            <person name="Henrissat B."/>
            <person name="Hibbett D."/>
            <person name="Martinez A.T."/>
            <person name="Grigoriev I.V."/>
        </authorList>
    </citation>
    <scope>NUCLEOTIDE SEQUENCE</scope>
    <source>
        <strain evidence="3">MF-IS2</strain>
    </source>
</reference>
<feature type="domain" description="DUF6534" evidence="2">
    <location>
        <begin position="164"/>
        <end position="254"/>
    </location>
</feature>
<feature type="transmembrane region" description="Helical" evidence="1">
    <location>
        <begin position="115"/>
        <end position="135"/>
    </location>
</feature>
<accession>A0A9P5XEW1</accession>
<dbReference type="OrthoDB" id="3206554at2759"/>
<keyword evidence="1" id="KW-0472">Membrane</keyword>
<comment type="caution">
    <text evidence="3">The sequence shown here is derived from an EMBL/GenBank/DDBJ whole genome shotgun (WGS) entry which is preliminary data.</text>
</comment>
<feature type="transmembrane region" description="Helical" evidence="1">
    <location>
        <begin position="44"/>
        <end position="69"/>
    </location>
</feature>
<evidence type="ECO:0000313" key="4">
    <source>
        <dbReference type="Proteomes" id="UP000807342"/>
    </source>
</evidence>
<evidence type="ECO:0000256" key="1">
    <source>
        <dbReference type="SAM" id="Phobius"/>
    </source>
</evidence>
<dbReference type="InterPro" id="IPR045339">
    <property type="entry name" value="DUF6534"/>
</dbReference>
<keyword evidence="1" id="KW-0812">Transmembrane</keyword>
<feature type="transmembrane region" description="Helical" evidence="1">
    <location>
        <begin position="155"/>
        <end position="180"/>
    </location>
</feature>
<evidence type="ECO:0000259" key="2">
    <source>
        <dbReference type="Pfam" id="PF20152"/>
    </source>
</evidence>